<dbReference type="GO" id="GO:0016787">
    <property type="term" value="F:hydrolase activity"/>
    <property type="evidence" value="ECO:0007669"/>
    <property type="project" value="UniProtKB-KW"/>
</dbReference>
<dbReference type="InterPro" id="IPR012462">
    <property type="entry name" value="UFSP1/2_DUB_cat"/>
</dbReference>
<evidence type="ECO:0000313" key="4">
    <source>
        <dbReference type="EMBL" id="KAK3169460.1"/>
    </source>
</evidence>
<feature type="compositionally biased region" description="Basic residues" evidence="2">
    <location>
        <begin position="145"/>
        <end position="155"/>
    </location>
</feature>
<comment type="caution">
    <text evidence="4">The sequence shown here is derived from an EMBL/GenBank/DDBJ whole genome shotgun (WGS) entry which is preliminary data.</text>
</comment>
<feature type="domain" description="UFSP1/2/DUB catalytic" evidence="3">
    <location>
        <begin position="260"/>
        <end position="478"/>
    </location>
</feature>
<keyword evidence="5" id="KW-1185">Reference proteome</keyword>
<dbReference type="AlphaFoldDB" id="A0AAD9Z0Q5"/>
<feature type="compositionally biased region" description="Low complexity" evidence="2">
    <location>
        <begin position="129"/>
        <end position="138"/>
    </location>
</feature>
<feature type="region of interest" description="Disordered" evidence="2">
    <location>
        <begin position="115"/>
        <end position="205"/>
    </location>
</feature>
<gene>
    <name evidence="4" type="ORF">OEA41_008843</name>
</gene>
<keyword evidence="1" id="KW-0378">Hydrolase</keyword>
<evidence type="ECO:0000313" key="5">
    <source>
        <dbReference type="Proteomes" id="UP001276659"/>
    </source>
</evidence>
<organism evidence="4 5">
    <name type="scientific">Lepraria neglecta</name>
    <dbReference type="NCBI Taxonomy" id="209136"/>
    <lineage>
        <taxon>Eukaryota</taxon>
        <taxon>Fungi</taxon>
        <taxon>Dikarya</taxon>
        <taxon>Ascomycota</taxon>
        <taxon>Pezizomycotina</taxon>
        <taxon>Lecanoromycetes</taxon>
        <taxon>OSLEUM clade</taxon>
        <taxon>Lecanoromycetidae</taxon>
        <taxon>Lecanorales</taxon>
        <taxon>Lecanorineae</taxon>
        <taxon>Stereocaulaceae</taxon>
        <taxon>Lepraria</taxon>
    </lineage>
</organism>
<dbReference type="Gene3D" id="3.90.70.130">
    <property type="match status" value="1"/>
</dbReference>
<evidence type="ECO:0000259" key="3">
    <source>
        <dbReference type="Pfam" id="PF07910"/>
    </source>
</evidence>
<evidence type="ECO:0000256" key="2">
    <source>
        <dbReference type="SAM" id="MobiDB-lite"/>
    </source>
</evidence>
<proteinExistence type="predicted"/>
<feature type="compositionally biased region" description="Basic and acidic residues" evidence="2">
    <location>
        <begin position="193"/>
        <end position="205"/>
    </location>
</feature>
<dbReference type="Pfam" id="PF07910">
    <property type="entry name" value="Peptidase_C78"/>
    <property type="match status" value="1"/>
</dbReference>
<sequence length="479" mass="53693">MAAAKPLECPFCNFSHPDDYALHYHVETSHPEEDGPSPFAVTEDARQEVTEDVEEEAEGPKDSAQDYIECQCGEFCLLAELESHLEMHYAEGTSFDETKQTSTDLAVPGSILLDGRATSPAMQSPPSSPVRDVVPASSKSMVVRSKPRSQTRNRSGKSQNVVQDFIDVLRHSSTPPPRTVSKQRTSKVPQRLGRAELGPHAHEERMPDWLRKQLEQGARVTTATRIGRDGRLIQIEKIANECRDIIPVLAQLCDQDPTVSRVYLCHPAVTHVAKIHREGGFCGYRNIQMLVSYIRDARSEGYRHFSGRLPSVIRLQDMIENAWDMGFNAIGRIETGGIRGTRKYIGTPEAQALLQSLDIGCRAEAFNEGKDMPVQHQLLQAVEQYFLDGHPNMNGKVCQTSQPPMYFQHPGHSLTIVGLEVRKNGSRVLLVFDPMFKASDGIRRLLGVQFRASAPDKLLKAYRRGEEMLRKYSTFEILK</sequence>
<dbReference type="EMBL" id="JASNWA010000009">
    <property type="protein sequence ID" value="KAK3169460.1"/>
    <property type="molecule type" value="Genomic_DNA"/>
</dbReference>
<evidence type="ECO:0000256" key="1">
    <source>
        <dbReference type="ARBA" id="ARBA00022801"/>
    </source>
</evidence>
<dbReference type="Proteomes" id="UP001276659">
    <property type="component" value="Unassembled WGS sequence"/>
</dbReference>
<reference evidence="4" key="1">
    <citation type="submission" date="2022-11" db="EMBL/GenBank/DDBJ databases">
        <title>Chromosomal genome sequence assembly and mating type (MAT) locus characterization of the leprose asexual lichenized fungus Lepraria neglecta (Nyl.) Erichsen.</title>
        <authorList>
            <person name="Allen J.L."/>
            <person name="Pfeffer B."/>
        </authorList>
    </citation>
    <scope>NUCLEOTIDE SEQUENCE</scope>
    <source>
        <strain evidence="4">Allen 5258</strain>
    </source>
</reference>
<name>A0AAD9Z0Q5_9LECA</name>
<accession>A0AAD9Z0Q5</accession>
<protein>
    <recommendedName>
        <fullName evidence="3">UFSP1/2/DUB catalytic domain-containing protein</fullName>
    </recommendedName>
</protein>
<feature type="region of interest" description="Disordered" evidence="2">
    <location>
        <begin position="25"/>
        <end position="63"/>
    </location>
</feature>